<accession>A0A7I4YYL9</accession>
<evidence type="ECO:0000256" key="1">
    <source>
        <dbReference type="SAM" id="SignalP"/>
    </source>
</evidence>
<keyword evidence="1" id="KW-0732">Signal</keyword>
<organism evidence="2 3">
    <name type="scientific">Haemonchus contortus</name>
    <name type="common">Barber pole worm</name>
    <dbReference type="NCBI Taxonomy" id="6289"/>
    <lineage>
        <taxon>Eukaryota</taxon>
        <taxon>Metazoa</taxon>
        <taxon>Ecdysozoa</taxon>
        <taxon>Nematoda</taxon>
        <taxon>Chromadorea</taxon>
        <taxon>Rhabditida</taxon>
        <taxon>Rhabditina</taxon>
        <taxon>Rhabditomorpha</taxon>
        <taxon>Strongyloidea</taxon>
        <taxon>Trichostrongylidae</taxon>
        <taxon>Haemonchus</taxon>
    </lineage>
</organism>
<evidence type="ECO:0000313" key="2">
    <source>
        <dbReference type="Proteomes" id="UP000025227"/>
    </source>
</evidence>
<feature type="chain" id="PRO_5029840242" evidence="1">
    <location>
        <begin position="20"/>
        <end position="218"/>
    </location>
</feature>
<protein>
    <submittedName>
        <fullName evidence="3">Conserved secreted protein</fullName>
    </submittedName>
</protein>
<dbReference type="WBParaSite" id="HCON_00158440-00001">
    <property type="protein sequence ID" value="HCON_00158440-00001"/>
    <property type="gene ID" value="HCON_00158440"/>
</dbReference>
<name>A0A7I4YYL9_HAECO</name>
<dbReference type="Proteomes" id="UP000025227">
    <property type="component" value="Unplaced"/>
</dbReference>
<feature type="signal peptide" evidence="1">
    <location>
        <begin position="1"/>
        <end position="19"/>
    </location>
</feature>
<evidence type="ECO:0000313" key="3">
    <source>
        <dbReference type="WBParaSite" id="HCON_00158440-00001"/>
    </source>
</evidence>
<dbReference type="OrthoDB" id="10406775at2759"/>
<sequence>MLLILVLLASFLTNFSVQGYIRLPLPKDGLLALEYLGRMYNDDLIWMDDLSDMDPGPEDDYEEDDDLRIHGEAFVTFAEFPFNCTENPFLGASGIPTVEHGYIRLPLPKDGLLALEYLGRMYNDDLIWMDDLSDMDPGPEDDYDEDDDLRIHGEKCFLYTDRRTWYDKVIKGFNKVFHKHGKEIERLPSHSIYGCFGVVEGRGTKHDCVSFTCIYMKQ</sequence>
<keyword evidence="2" id="KW-1185">Reference proteome</keyword>
<dbReference type="AlphaFoldDB" id="A0A7I4YYL9"/>
<reference evidence="3" key="1">
    <citation type="submission" date="2020-12" db="UniProtKB">
        <authorList>
            <consortium name="WormBaseParasite"/>
        </authorList>
    </citation>
    <scope>IDENTIFICATION</scope>
    <source>
        <strain evidence="3">MHco3</strain>
    </source>
</reference>
<proteinExistence type="predicted"/>